<dbReference type="OrthoDB" id="1058301at2759"/>
<evidence type="ECO:0000313" key="7">
    <source>
        <dbReference type="Proteomes" id="UP000660262"/>
    </source>
</evidence>
<dbReference type="Pfam" id="PF03009">
    <property type="entry name" value="GDPD"/>
    <property type="match status" value="1"/>
</dbReference>
<proteinExistence type="predicted"/>
<dbReference type="SUPFAM" id="SSF51695">
    <property type="entry name" value="PLC-like phosphodiesterases"/>
    <property type="match status" value="1"/>
</dbReference>
<dbReference type="InterPro" id="IPR030395">
    <property type="entry name" value="GP_PDE_dom"/>
</dbReference>
<evidence type="ECO:0000313" key="6">
    <source>
        <dbReference type="EMBL" id="GHP04018.1"/>
    </source>
</evidence>
<dbReference type="EMBL" id="BNJQ01000006">
    <property type="protein sequence ID" value="GHP04018.1"/>
    <property type="molecule type" value="Genomic_DNA"/>
</dbReference>
<organism evidence="6 7">
    <name type="scientific">Pycnococcus provasolii</name>
    <dbReference type="NCBI Taxonomy" id="41880"/>
    <lineage>
        <taxon>Eukaryota</taxon>
        <taxon>Viridiplantae</taxon>
        <taxon>Chlorophyta</taxon>
        <taxon>Pseudoscourfieldiophyceae</taxon>
        <taxon>Pseudoscourfieldiales</taxon>
        <taxon>Pycnococcaceae</taxon>
        <taxon>Pycnococcus</taxon>
    </lineage>
</organism>
<keyword evidence="3" id="KW-0378">Hydrolase</keyword>
<comment type="caution">
    <text evidence="6">The sequence shown here is derived from an EMBL/GenBank/DDBJ whole genome shotgun (WGS) entry which is preliminary data.</text>
</comment>
<evidence type="ECO:0000256" key="4">
    <source>
        <dbReference type="ARBA" id="ARBA00047512"/>
    </source>
</evidence>
<dbReference type="EC" id="3.1.4.46" evidence="1"/>
<comment type="catalytic activity">
    <reaction evidence="4">
        <text>a sn-glycero-3-phosphodiester + H2O = an alcohol + sn-glycerol 3-phosphate + H(+)</text>
        <dbReference type="Rhea" id="RHEA:12969"/>
        <dbReference type="ChEBI" id="CHEBI:15377"/>
        <dbReference type="ChEBI" id="CHEBI:15378"/>
        <dbReference type="ChEBI" id="CHEBI:30879"/>
        <dbReference type="ChEBI" id="CHEBI:57597"/>
        <dbReference type="ChEBI" id="CHEBI:83408"/>
        <dbReference type="EC" id="3.1.4.46"/>
    </reaction>
</comment>
<dbReference type="Gene3D" id="3.20.20.190">
    <property type="entry name" value="Phosphatidylinositol (PI) phosphodiesterase"/>
    <property type="match status" value="1"/>
</dbReference>
<dbReference type="GO" id="GO:0046475">
    <property type="term" value="P:glycerophospholipid catabolic process"/>
    <property type="evidence" value="ECO:0007669"/>
    <property type="project" value="TreeGrafter"/>
</dbReference>
<evidence type="ECO:0000259" key="5">
    <source>
        <dbReference type="PROSITE" id="PS51704"/>
    </source>
</evidence>
<dbReference type="InterPro" id="IPR017946">
    <property type="entry name" value="PLC-like_Pdiesterase_TIM-brl"/>
</dbReference>
<dbReference type="Proteomes" id="UP000660262">
    <property type="component" value="Unassembled WGS sequence"/>
</dbReference>
<evidence type="ECO:0000256" key="3">
    <source>
        <dbReference type="ARBA" id="ARBA00022801"/>
    </source>
</evidence>
<evidence type="ECO:0000256" key="2">
    <source>
        <dbReference type="ARBA" id="ARBA00022798"/>
    </source>
</evidence>
<feature type="domain" description="GP-PDE" evidence="5">
    <location>
        <begin position="72"/>
        <end position="322"/>
    </location>
</feature>
<dbReference type="PANTHER" id="PTHR22958:SF1">
    <property type="entry name" value="GLYCEROPHOSPHOCHOLINE PHOSPHODIESTERASE GPCPD1"/>
    <property type="match status" value="1"/>
</dbReference>
<reference evidence="6" key="1">
    <citation type="submission" date="2020-10" db="EMBL/GenBank/DDBJ databases">
        <title>Unveiling of a novel bifunctional photoreceptor, Dualchrome1, isolated from a cosmopolitan green alga.</title>
        <authorList>
            <person name="Suzuki S."/>
            <person name="Kawachi M."/>
        </authorList>
    </citation>
    <scope>NUCLEOTIDE SEQUENCE</scope>
    <source>
        <strain evidence="6">NIES 2893</strain>
    </source>
</reference>
<dbReference type="AlphaFoldDB" id="A0A830HBA2"/>
<dbReference type="PANTHER" id="PTHR22958">
    <property type="entry name" value="GLYCEROPHOSPHORYL DIESTER PHOSPHODIESTERASE"/>
    <property type="match status" value="1"/>
</dbReference>
<dbReference type="GO" id="GO:0008889">
    <property type="term" value="F:glycerophosphodiester phosphodiesterase activity"/>
    <property type="evidence" value="ECO:0007669"/>
    <property type="project" value="UniProtKB-EC"/>
</dbReference>
<dbReference type="InterPro" id="IPR051578">
    <property type="entry name" value="GDPD"/>
</dbReference>
<accession>A0A830HBA2</accession>
<sequence length="327" mass="35845">MIKTKSAQDIPLDAKPLLLAAAHTTTTTTTTAAAAALPPAPETEYHYYYHHHHQTQKPSLPQLMLYDLPLRKEIVGHRGLGANSANISPKHQENTIESFHAAHELGAVWVECDVQTLNCGTHVLYHDEFATTKEGTPMRLKDATHHDLSLTRLEDALLNSAPSINFNLEIKYHGKSDDEVARMATQIAEAVHALAPKRRICFSCFHPAACIALVEHMHTNESKHGILFLTEAGSLDGDTYNYHDSLHEAMRFASNNGIHGVVSHASAVLASPEPGVHAHSLGLALYTFGKHNNDVRLAVTQYCTMGVTALIVDDVATVARSFEQLSY</sequence>
<keyword evidence="2" id="KW-0319">Glycerol metabolism</keyword>
<dbReference type="PROSITE" id="PS51704">
    <property type="entry name" value="GP_PDE"/>
    <property type="match status" value="1"/>
</dbReference>
<name>A0A830HBA2_9CHLO</name>
<keyword evidence="7" id="KW-1185">Reference proteome</keyword>
<protein>
    <recommendedName>
        <fullName evidence="1">glycerophosphodiester phosphodiesterase</fullName>
        <ecNumber evidence="1">3.1.4.46</ecNumber>
    </recommendedName>
</protein>
<gene>
    <name evidence="6" type="ORF">PPROV_000277200</name>
</gene>
<dbReference type="GO" id="GO:0006071">
    <property type="term" value="P:glycerol metabolic process"/>
    <property type="evidence" value="ECO:0007669"/>
    <property type="project" value="UniProtKB-KW"/>
</dbReference>
<evidence type="ECO:0000256" key="1">
    <source>
        <dbReference type="ARBA" id="ARBA00012247"/>
    </source>
</evidence>